<dbReference type="OrthoDB" id="6685103at2"/>
<sequence length="299" mass="32518">MNNAAVIGSNKFSIKQVALQTRQVAGFVDFMASNGRYIWATNQDVLQKYCAQHEAVVAEISVPKAAGIPVCAFSAVWVASLENQSIYKIDQISNEILAIIPTGLADLTGEFSLAASHDAIWVMSAEGLLTKISPCSGRIETHIEVLPGSYNVCFGAGLIWLSNTQHASIQSIDPILNQVTHCITVDETPWFITANNQYVFSLNQKNGTVSKIDAVTCKCVQTIQLPELACGDGGDIFASNHRLWVRTTHLLLIEIDYISGKIIRQITADADTGSGAVTQCGEHLWISAHDVEKMWVIKA</sequence>
<dbReference type="Gene3D" id="2.130.10.10">
    <property type="entry name" value="YVTN repeat-like/Quinoprotein amine dehydrogenase"/>
    <property type="match status" value="1"/>
</dbReference>
<dbReference type="RefSeq" id="WP_067766640.1">
    <property type="nucleotide sequence ID" value="NZ_JBLZYA010000020.1"/>
</dbReference>
<keyword evidence="2" id="KW-1185">Reference proteome</keyword>
<dbReference type="STRING" id="1443941.A9J31_08705"/>
<comment type="caution">
    <text evidence="1">The sequence shown here is derived from an EMBL/GenBank/DDBJ whole genome shotgun (WGS) entry which is preliminary data.</text>
</comment>
<dbReference type="InterPro" id="IPR011048">
    <property type="entry name" value="Haem_d1_sf"/>
</dbReference>
<reference evidence="2" key="1">
    <citation type="submission" date="2016-06" db="EMBL/GenBank/DDBJ databases">
        <authorList>
            <person name="Radolfova-Krizova L."/>
            <person name="Nemec A."/>
        </authorList>
    </citation>
    <scope>NUCLEOTIDE SEQUENCE [LARGE SCALE GENOMIC DNA]</scope>
    <source>
        <strain evidence="2">ANC 4275</strain>
    </source>
</reference>
<proteinExistence type="predicted"/>
<accession>A0A1A7RAL4</accession>
<gene>
    <name evidence="1" type="ORF">A9J31_08705</name>
</gene>
<name>A0A1A7RAL4_9GAMM</name>
<dbReference type="Proteomes" id="UP000185753">
    <property type="component" value="Unassembled WGS sequence"/>
</dbReference>
<evidence type="ECO:0000313" key="1">
    <source>
        <dbReference type="EMBL" id="OBX27752.1"/>
    </source>
</evidence>
<evidence type="ECO:0000313" key="2">
    <source>
        <dbReference type="Proteomes" id="UP000185753"/>
    </source>
</evidence>
<dbReference type="EMBL" id="LZDS01000028">
    <property type="protein sequence ID" value="OBX27752.1"/>
    <property type="molecule type" value="Genomic_DNA"/>
</dbReference>
<organism evidence="1 2">
    <name type="scientific">Acinetobacter gandensis</name>
    <dbReference type="NCBI Taxonomy" id="1443941"/>
    <lineage>
        <taxon>Bacteria</taxon>
        <taxon>Pseudomonadati</taxon>
        <taxon>Pseudomonadota</taxon>
        <taxon>Gammaproteobacteria</taxon>
        <taxon>Moraxellales</taxon>
        <taxon>Moraxellaceae</taxon>
        <taxon>Acinetobacter</taxon>
    </lineage>
</organism>
<dbReference type="InterPro" id="IPR015943">
    <property type="entry name" value="WD40/YVTN_repeat-like_dom_sf"/>
</dbReference>
<dbReference type="AlphaFoldDB" id="A0A1A7RAL4"/>
<dbReference type="SUPFAM" id="SSF51004">
    <property type="entry name" value="C-terminal (heme d1) domain of cytochrome cd1-nitrite reductase"/>
    <property type="match status" value="1"/>
</dbReference>
<protein>
    <submittedName>
        <fullName evidence="1">Uncharacterized protein</fullName>
    </submittedName>
</protein>